<dbReference type="InterPro" id="IPR013041">
    <property type="entry name" value="Clathrin_app_Ig-like_sf"/>
</dbReference>
<keyword evidence="4" id="KW-0653">Protein transport</keyword>
<evidence type="ECO:0000256" key="1">
    <source>
        <dbReference type="ARBA" id="ARBA00004481"/>
    </source>
</evidence>
<dbReference type="SMART" id="SM00809">
    <property type="entry name" value="Alpha_adaptinC2"/>
    <property type="match status" value="1"/>
</dbReference>
<sequence length="222" mass="23690">TLLDFGGDDNSTQSKAPAIPETPQATVDILADIFGGSPVVTKAPPIPNNDIMGIFNATPSAVQNPPTQSVQPTNILDSSDSMGVGTGQQIAPISSGFEMFSTVPPESEKYIAYNKNGFKISLDPSKDPSNPRIINIDVTFHNVSVGAIVQNLLFQAAVLKTQKLQMQSPSTTTIAPGATAQQIIRVANPQQTNIRLRLRIVFTTSAGTKVDEMFDFSGFPQE</sequence>
<gene>
    <name evidence="8" type="ORF">AMORRO_LOCUS16200</name>
</gene>
<dbReference type="EMBL" id="CAJVPV010043047">
    <property type="protein sequence ID" value="CAG8764973.1"/>
    <property type="molecule type" value="Genomic_DNA"/>
</dbReference>
<protein>
    <submittedName>
        <fullName evidence="8">898_t:CDS:1</fullName>
    </submittedName>
</protein>
<dbReference type="GO" id="GO:0010008">
    <property type="term" value="C:endosome membrane"/>
    <property type="evidence" value="ECO:0007669"/>
    <property type="project" value="UniProtKB-SubCell"/>
</dbReference>
<dbReference type="GO" id="GO:0005802">
    <property type="term" value="C:trans-Golgi network"/>
    <property type="evidence" value="ECO:0007669"/>
    <property type="project" value="InterPro"/>
</dbReference>
<dbReference type="Gene3D" id="2.60.40.1230">
    <property type="match status" value="1"/>
</dbReference>
<dbReference type="PANTHER" id="PTHR45905">
    <property type="entry name" value="GOLGI-LOCALIZED, GAMMA-ADAPTIN EAR CONTAINING, ARF BINDING PROTEIN"/>
    <property type="match status" value="1"/>
</dbReference>
<evidence type="ECO:0000259" key="7">
    <source>
        <dbReference type="PROSITE" id="PS50180"/>
    </source>
</evidence>
<feature type="non-terminal residue" evidence="8">
    <location>
        <position position="1"/>
    </location>
</feature>
<dbReference type="GO" id="GO:0006886">
    <property type="term" value="P:intracellular protein transport"/>
    <property type="evidence" value="ECO:0007669"/>
    <property type="project" value="InterPro"/>
</dbReference>
<reference evidence="8" key="1">
    <citation type="submission" date="2021-06" db="EMBL/GenBank/DDBJ databases">
        <authorList>
            <person name="Kallberg Y."/>
            <person name="Tangrot J."/>
            <person name="Rosling A."/>
        </authorList>
    </citation>
    <scope>NUCLEOTIDE SEQUENCE</scope>
    <source>
        <strain evidence="8">CL551</strain>
    </source>
</reference>
<dbReference type="GO" id="GO:0031267">
    <property type="term" value="F:small GTPase binding"/>
    <property type="evidence" value="ECO:0007669"/>
    <property type="project" value="InterPro"/>
</dbReference>
<dbReference type="AlphaFoldDB" id="A0A9N9J6Y6"/>
<feature type="non-terminal residue" evidence="8">
    <location>
        <position position="222"/>
    </location>
</feature>
<evidence type="ECO:0000313" key="8">
    <source>
        <dbReference type="EMBL" id="CAG8764973.1"/>
    </source>
</evidence>
<comment type="subcellular location">
    <subcellularLocation>
        <location evidence="1">Endosome membrane</location>
        <topology evidence="1">Peripheral membrane protein</topology>
    </subcellularLocation>
    <subcellularLocation>
        <location evidence="2">Golgi apparatus</location>
    </subcellularLocation>
</comment>
<keyword evidence="3" id="KW-0813">Transport</keyword>
<evidence type="ECO:0000256" key="2">
    <source>
        <dbReference type="ARBA" id="ARBA00004555"/>
    </source>
</evidence>
<evidence type="ECO:0000256" key="5">
    <source>
        <dbReference type="ARBA" id="ARBA00023034"/>
    </source>
</evidence>
<evidence type="ECO:0000256" key="4">
    <source>
        <dbReference type="ARBA" id="ARBA00022927"/>
    </source>
</evidence>
<dbReference type="GO" id="GO:0005829">
    <property type="term" value="C:cytosol"/>
    <property type="evidence" value="ECO:0007669"/>
    <property type="project" value="GOC"/>
</dbReference>
<evidence type="ECO:0000256" key="3">
    <source>
        <dbReference type="ARBA" id="ARBA00022448"/>
    </source>
</evidence>
<comment type="caution">
    <text evidence="8">The sequence shown here is derived from an EMBL/GenBank/DDBJ whole genome shotgun (WGS) entry which is preliminary data.</text>
</comment>
<dbReference type="InterPro" id="IPR008153">
    <property type="entry name" value="GAE_dom"/>
</dbReference>
<dbReference type="Pfam" id="PF02883">
    <property type="entry name" value="Alpha_adaptinC2"/>
    <property type="match status" value="1"/>
</dbReference>
<feature type="region of interest" description="Disordered" evidence="6">
    <location>
        <begin position="1"/>
        <end position="22"/>
    </location>
</feature>
<evidence type="ECO:0000313" key="9">
    <source>
        <dbReference type="Proteomes" id="UP000789342"/>
    </source>
</evidence>
<dbReference type="SUPFAM" id="SSF49348">
    <property type="entry name" value="Clathrin adaptor appendage domain"/>
    <property type="match status" value="1"/>
</dbReference>
<keyword evidence="9" id="KW-1185">Reference proteome</keyword>
<name>A0A9N9J6Y6_9GLOM</name>
<dbReference type="OrthoDB" id="28053at2759"/>
<evidence type="ECO:0000256" key="6">
    <source>
        <dbReference type="SAM" id="MobiDB-lite"/>
    </source>
</evidence>
<organism evidence="8 9">
    <name type="scientific">Acaulospora morrowiae</name>
    <dbReference type="NCBI Taxonomy" id="94023"/>
    <lineage>
        <taxon>Eukaryota</taxon>
        <taxon>Fungi</taxon>
        <taxon>Fungi incertae sedis</taxon>
        <taxon>Mucoromycota</taxon>
        <taxon>Glomeromycotina</taxon>
        <taxon>Glomeromycetes</taxon>
        <taxon>Diversisporales</taxon>
        <taxon>Acaulosporaceae</taxon>
        <taxon>Acaulospora</taxon>
    </lineage>
</organism>
<feature type="domain" description="GAE" evidence="7">
    <location>
        <begin position="105"/>
        <end position="220"/>
    </location>
</feature>
<dbReference type="GO" id="GO:0006893">
    <property type="term" value="P:Golgi to plasma membrane transport"/>
    <property type="evidence" value="ECO:0007669"/>
    <property type="project" value="TreeGrafter"/>
</dbReference>
<dbReference type="PROSITE" id="PS50180">
    <property type="entry name" value="GAE"/>
    <property type="match status" value="1"/>
</dbReference>
<keyword evidence="5" id="KW-0333">Golgi apparatus</keyword>
<dbReference type="InterPro" id="IPR027422">
    <property type="entry name" value="GGA1-3"/>
</dbReference>
<dbReference type="PANTHER" id="PTHR45905:SF1">
    <property type="entry name" value="GOLGI-LOCALIZED, GAMMA-ADAPTIN EAR CONTAINING, ARF BINDING PROTEIN"/>
    <property type="match status" value="1"/>
</dbReference>
<accession>A0A9N9J6Y6</accession>
<dbReference type="Proteomes" id="UP000789342">
    <property type="component" value="Unassembled WGS sequence"/>
</dbReference>
<proteinExistence type="predicted"/>
<dbReference type="GO" id="GO:0016482">
    <property type="term" value="P:cytosolic transport"/>
    <property type="evidence" value="ECO:0007669"/>
    <property type="project" value="UniProtKB-ARBA"/>
</dbReference>
<dbReference type="GO" id="GO:0034394">
    <property type="term" value="P:protein localization to cell surface"/>
    <property type="evidence" value="ECO:0007669"/>
    <property type="project" value="TreeGrafter"/>
</dbReference>
<dbReference type="InterPro" id="IPR008152">
    <property type="entry name" value="Clathrin_a/b/g-adaptin_app_Ig"/>
</dbReference>